<dbReference type="AlphaFoldDB" id="M0BWK9"/>
<organism evidence="1 2">
    <name type="scientific">Natrinema limicola JCM 13563</name>
    <dbReference type="NCBI Taxonomy" id="1230457"/>
    <lineage>
        <taxon>Archaea</taxon>
        <taxon>Methanobacteriati</taxon>
        <taxon>Methanobacteriota</taxon>
        <taxon>Stenosarchaea group</taxon>
        <taxon>Halobacteria</taxon>
        <taxon>Halobacteriales</taxon>
        <taxon>Natrialbaceae</taxon>
        <taxon>Natrinema</taxon>
    </lineage>
</organism>
<name>M0BWK9_9EURY</name>
<comment type="caution">
    <text evidence="1">The sequence shown here is derived from an EMBL/GenBank/DDBJ whole genome shotgun (WGS) entry which is preliminary data.</text>
</comment>
<gene>
    <name evidence="1" type="ORF">C476_17797</name>
</gene>
<dbReference type="PATRIC" id="fig|1230457.4.peg.3514"/>
<proteinExistence type="predicted"/>
<evidence type="ECO:0000313" key="2">
    <source>
        <dbReference type="Proteomes" id="UP000011615"/>
    </source>
</evidence>
<dbReference type="EMBL" id="AOIT01000091">
    <property type="protein sequence ID" value="ELZ15355.1"/>
    <property type="molecule type" value="Genomic_DNA"/>
</dbReference>
<reference evidence="1 2" key="1">
    <citation type="journal article" date="2014" name="PLoS Genet.">
        <title>Phylogenetically driven sequencing of extremely halophilic archaea reveals strategies for static and dynamic osmo-response.</title>
        <authorList>
            <person name="Becker E.A."/>
            <person name="Seitzer P.M."/>
            <person name="Tritt A."/>
            <person name="Larsen D."/>
            <person name="Krusor M."/>
            <person name="Yao A.I."/>
            <person name="Wu D."/>
            <person name="Madern D."/>
            <person name="Eisen J.A."/>
            <person name="Darling A.E."/>
            <person name="Facciotti M.T."/>
        </authorList>
    </citation>
    <scope>NUCLEOTIDE SEQUENCE [LARGE SCALE GENOMIC DNA]</scope>
    <source>
        <strain evidence="1 2">JCM 13563</strain>
    </source>
</reference>
<accession>M0BWK9</accession>
<evidence type="ECO:0000313" key="1">
    <source>
        <dbReference type="EMBL" id="ELZ15355.1"/>
    </source>
</evidence>
<protein>
    <submittedName>
        <fullName evidence="1">Uncharacterized protein</fullName>
    </submittedName>
</protein>
<sequence length="45" mass="4984">MLAATDLPVATEPASEILLPDDLNYDSSRSCAENKARIDRYRTAE</sequence>
<dbReference type="Proteomes" id="UP000011615">
    <property type="component" value="Unassembled WGS sequence"/>
</dbReference>
<keyword evidence="2" id="KW-1185">Reference proteome</keyword>